<dbReference type="Gene3D" id="3.40.1350.10">
    <property type="match status" value="1"/>
</dbReference>
<proteinExistence type="predicted"/>
<gene>
    <name evidence="2" type="ORF">CPG37_10855</name>
</gene>
<evidence type="ECO:0000313" key="2">
    <source>
        <dbReference type="EMBL" id="PHO09089.1"/>
    </source>
</evidence>
<dbReference type="Proteomes" id="UP000221384">
    <property type="component" value="Unassembled WGS sequence"/>
</dbReference>
<sequence length="304" mass="35347">MKLFTSNGDNLNQINEKQFNLEKDIQSITESNMDKVFGLEFVKSEYSLNNFRIDSLCFDTKTKSFVIIEYKNTKNFSVIDQGYSYLSLMLNNKAEFVLLYNELMDKNLRKDDVDWSQSKVIFVSPTYTVYQKESINFKDLPIELWEIKQFENNTVMYLPIKATQTTESINTISSVDSTISTVSKEVKTYTEDEHLNGLPNNILEMYETIKTEILNLGDVTLKPTKQYIAFVGNKKNIVDFVIKKSKIKVYINLKYSEIDDYKNKVRDVTNIGSWGNGDCEFTYESIDDMDYLLTLVKQSYKKNG</sequence>
<dbReference type="Pfam" id="PF18899">
    <property type="entry name" value="DUF5655"/>
    <property type="match status" value="1"/>
</dbReference>
<comment type="caution">
    <text evidence="2">The sequence shown here is derived from an EMBL/GenBank/DDBJ whole genome shotgun (WGS) entry which is preliminary data.</text>
</comment>
<reference evidence="2 3" key="1">
    <citation type="submission" date="2017-09" db="EMBL/GenBank/DDBJ databases">
        <authorList>
            <person name="Perez-Cataluna A."/>
            <person name="Figueras M.J."/>
            <person name="Salas-Masso N."/>
        </authorList>
    </citation>
    <scope>NUCLEOTIDE SEQUENCE [LARGE SCALE GENOMIC DNA]</scope>
    <source>
        <strain evidence="2 3">F138-33</strain>
    </source>
</reference>
<keyword evidence="3" id="KW-1185">Reference proteome</keyword>
<evidence type="ECO:0000259" key="1">
    <source>
        <dbReference type="Pfam" id="PF18899"/>
    </source>
</evidence>
<organism evidence="2 3">
    <name type="scientific">Malaciobacter canalis</name>
    <dbReference type="NCBI Taxonomy" id="1912871"/>
    <lineage>
        <taxon>Bacteria</taxon>
        <taxon>Pseudomonadati</taxon>
        <taxon>Campylobacterota</taxon>
        <taxon>Epsilonproteobacteria</taxon>
        <taxon>Campylobacterales</taxon>
        <taxon>Arcobacteraceae</taxon>
        <taxon>Malaciobacter</taxon>
    </lineage>
</organism>
<name>A0ABX4LRD6_9BACT</name>
<dbReference type="InterPro" id="IPR043714">
    <property type="entry name" value="DUF5655"/>
</dbReference>
<protein>
    <recommendedName>
        <fullName evidence="1">DUF5655 domain-containing protein</fullName>
    </recommendedName>
</protein>
<evidence type="ECO:0000313" key="3">
    <source>
        <dbReference type="Proteomes" id="UP000221384"/>
    </source>
</evidence>
<feature type="domain" description="DUF5655" evidence="1">
    <location>
        <begin position="191"/>
        <end position="301"/>
    </location>
</feature>
<dbReference type="InterPro" id="IPR011856">
    <property type="entry name" value="tRNA_endonuc-like_dom_sf"/>
</dbReference>
<accession>A0ABX4LRD6</accession>
<dbReference type="RefSeq" id="WP_099334978.1">
    <property type="nucleotide sequence ID" value="NZ_CP042812.1"/>
</dbReference>
<dbReference type="EMBL" id="NWVW01000014">
    <property type="protein sequence ID" value="PHO09089.1"/>
    <property type="molecule type" value="Genomic_DNA"/>
</dbReference>